<evidence type="ECO:0000256" key="1">
    <source>
        <dbReference type="SAM" id="MobiDB-lite"/>
    </source>
</evidence>
<feature type="region of interest" description="Disordered" evidence="1">
    <location>
        <begin position="1"/>
        <end position="31"/>
    </location>
</feature>
<organism evidence="2 3">
    <name type="scientific">Angomonas deanei</name>
    <dbReference type="NCBI Taxonomy" id="59799"/>
    <lineage>
        <taxon>Eukaryota</taxon>
        <taxon>Discoba</taxon>
        <taxon>Euglenozoa</taxon>
        <taxon>Kinetoplastea</taxon>
        <taxon>Metakinetoplastina</taxon>
        <taxon>Trypanosomatida</taxon>
        <taxon>Trypanosomatidae</taxon>
        <taxon>Strigomonadinae</taxon>
        <taxon>Angomonas</taxon>
    </lineage>
</organism>
<evidence type="ECO:0000313" key="3">
    <source>
        <dbReference type="Proteomes" id="UP000515908"/>
    </source>
</evidence>
<accession>A0A7G2CBC2</accession>
<dbReference type="AlphaFoldDB" id="A0A7G2CBC2"/>
<name>A0A7G2CBC2_9TRYP</name>
<protein>
    <submittedName>
        <fullName evidence="2">Uncharacterized protein</fullName>
    </submittedName>
</protein>
<dbReference type="EMBL" id="LR877150">
    <property type="protein sequence ID" value="CAD2216033.1"/>
    <property type="molecule type" value="Genomic_DNA"/>
</dbReference>
<dbReference type="Proteomes" id="UP000515908">
    <property type="component" value="Chromosome 06"/>
</dbReference>
<keyword evidence="3" id="KW-1185">Reference proteome</keyword>
<reference evidence="2 3" key="1">
    <citation type="submission" date="2020-08" db="EMBL/GenBank/DDBJ databases">
        <authorList>
            <person name="Newling K."/>
            <person name="Davey J."/>
            <person name="Forrester S."/>
        </authorList>
    </citation>
    <scope>NUCLEOTIDE SEQUENCE [LARGE SCALE GENOMIC DNA]</scope>
    <source>
        <strain evidence="3">Crithidia deanei Carvalho (ATCC PRA-265)</strain>
    </source>
</reference>
<dbReference type="VEuPathDB" id="TriTrypDB:ADEAN_000349100"/>
<feature type="region of interest" description="Disordered" evidence="1">
    <location>
        <begin position="94"/>
        <end position="114"/>
    </location>
</feature>
<gene>
    <name evidence="2" type="ORF">ADEAN_000349100</name>
</gene>
<proteinExistence type="predicted"/>
<feature type="compositionally biased region" description="Basic and acidic residues" evidence="1">
    <location>
        <begin position="1"/>
        <end position="11"/>
    </location>
</feature>
<feature type="region of interest" description="Disordered" evidence="1">
    <location>
        <begin position="44"/>
        <end position="65"/>
    </location>
</feature>
<evidence type="ECO:0000313" key="2">
    <source>
        <dbReference type="EMBL" id="CAD2216033.1"/>
    </source>
</evidence>
<sequence length="527" mass="59359">MGRPTGADKKATAGKKRSRSSTRGLTKDQILSLDEDAPLIVHCSDDEDSNGTYDPENTPMESDEDVPLGIWVGQTMLERTPLTSEDEDAPLVRRTRSNSVETAKPTRRKSNNRNFSGFANRTLQKCLLIEVPVPITDETETILNSSDIDLGLNKDIRTLLVEWCSLTPIEDSSDDKNDRMIILFSKSAVGCCNALCSFVLQWFTENHLLLPILSVNYVEGKSRSDKDTSTIGFVERIVDTFKLLPELCLVLLSSPGTLQEFVANEQSPQPKKKAAIPLPHIFTSSLSCRKHLAGYHTKADLRRKTTLMTSQQIDEARARYFETLCTWYPPAQHLKKKPRRPRVCFQSGNYKNGWLQCGLAIPATSLEDVLVPSSAPRTVRTVAATVPHIGLYTEGELQVCLQFLKAYFSPTLFFTAVNVMESHKDSYVSPFAVHSLGYRHYRLVCRVRVYVDVTVEVNVQALFVLLRDGVTVPSLCQSELASRVLPELKCACTPRSFEKQYTTPDGRNMKMCRHMPEVIYYFLNRFN</sequence>